<name>A0A7S4MG26_9EUKA</name>
<organism evidence="1">
    <name type="scientific">Prymnesium polylepis</name>
    <dbReference type="NCBI Taxonomy" id="72548"/>
    <lineage>
        <taxon>Eukaryota</taxon>
        <taxon>Haptista</taxon>
        <taxon>Haptophyta</taxon>
        <taxon>Prymnesiophyceae</taxon>
        <taxon>Prymnesiales</taxon>
        <taxon>Prymnesiaceae</taxon>
        <taxon>Prymnesium</taxon>
    </lineage>
</organism>
<dbReference type="AlphaFoldDB" id="A0A7S4MG26"/>
<evidence type="ECO:0000313" key="1">
    <source>
        <dbReference type="EMBL" id="CAE2219946.1"/>
    </source>
</evidence>
<proteinExistence type="predicted"/>
<reference evidence="1" key="1">
    <citation type="submission" date="2021-01" db="EMBL/GenBank/DDBJ databases">
        <authorList>
            <person name="Corre E."/>
            <person name="Pelletier E."/>
            <person name="Niang G."/>
            <person name="Scheremetjew M."/>
            <person name="Finn R."/>
            <person name="Kale V."/>
            <person name="Holt S."/>
            <person name="Cochrane G."/>
            <person name="Meng A."/>
            <person name="Brown T."/>
            <person name="Cohen L."/>
        </authorList>
    </citation>
    <scope>NUCLEOTIDE SEQUENCE</scope>
    <source>
        <strain evidence="1">UIO037</strain>
    </source>
</reference>
<protein>
    <submittedName>
        <fullName evidence="1">Uncharacterized protein</fullName>
    </submittedName>
</protein>
<dbReference type="EMBL" id="HBKO01019059">
    <property type="protein sequence ID" value="CAE2219946.1"/>
    <property type="molecule type" value="Transcribed_RNA"/>
</dbReference>
<gene>
    <name evidence="1" type="ORF">CPOL0286_LOCUS8686</name>
</gene>
<sequence length="242" mass="27146">MQTSSWVAAAKDGVQEFVPVSSTPLEASYQRSTAATRIDYHHRMALDTGGKMERPAPAGKWVANRYTNATHKEVGTFGASIVLGSDPVLMATSNSLYGDRQVIPVPHIDLLQTVPTHRDTTLDGAHRASMTEKHFLQIHDPYDSDKHQRAASFQSGYMLRENMHRHVRSQYHPEDKYFLPPSVQNEIGWGISSKYRDACAKYQDGAAWHGRTGSHITKFSERLLLGARHHLSGPMTNPKLHY</sequence>
<accession>A0A7S4MG26</accession>